<proteinExistence type="predicted"/>
<sequence length="163" mass="17221">MIRKILMTTTATLLLAGGAFAQPTPVQEIDVNADLTAIKNPAAAAYFAKLPDDLQARIAADLAPDRLVTEGGSKITVDIDALALASSWAALNDLSQSKLTGTVSVTSDVDNSNFDNYTLTVAYPDVIAFLPEGADVTSLTKDSPVYYQAMVNAFADHVVKSLK</sequence>
<feature type="signal peptide" evidence="1">
    <location>
        <begin position="1"/>
        <end position="21"/>
    </location>
</feature>
<protein>
    <recommendedName>
        <fullName evidence="4">DUF3016 domain-containing protein</fullName>
    </recommendedName>
</protein>
<evidence type="ECO:0000256" key="1">
    <source>
        <dbReference type="SAM" id="SignalP"/>
    </source>
</evidence>
<evidence type="ECO:0000313" key="3">
    <source>
        <dbReference type="Proteomes" id="UP000279673"/>
    </source>
</evidence>
<dbReference type="AlphaFoldDB" id="A0A421BVU7"/>
<dbReference type="RefSeq" id="WP_121530867.1">
    <property type="nucleotide sequence ID" value="NZ_RCHI01000002.1"/>
</dbReference>
<gene>
    <name evidence="2" type="ORF">DYS74_03275</name>
</gene>
<evidence type="ECO:0000313" key="2">
    <source>
        <dbReference type="EMBL" id="RLL72443.1"/>
    </source>
</evidence>
<dbReference type="EMBL" id="RCHI01000002">
    <property type="protein sequence ID" value="RLL72443.1"/>
    <property type="molecule type" value="Genomic_DNA"/>
</dbReference>
<accession>A0A421BVU7</accession>
<reference evidence="2 3" key="1">
    <citation type="submission" date="2018-10" db="EMBL/GenBank/DDBJ databases">
        <title>Rhodobacter sp . BO-81.</title>
        <authorList>
            <person name="Im W.T."/>
        </authorList>
    </citation>
    <scope>NUCLEOTIDE SEQUENCE [LARGE SCALE GENOMIC DNA]</scope>
    <source>
        <strain evidence="2 3">BO-81</strain>
    </source>
</reference>
<name>A0A421BVU7_9RHOB</name>
<keyword evidence="3" id="KW-1185">Reference proteome</keyword>
<comment type="caution">
    <text evidence="2">The sequence shown here is derived from an EMBL/GenBank/DDBJ whole genome shotgun (WGS) entry which is preliminary data.</text>
</comment>
<evidence type="ECO:0008006" key="4">
    <source>
        <dbReference type="Google" id="ProtNLM"/>
    </source>
</evidence>
<feature type="chain" id="PRO_5019148447" description="DUF3016 domain-containing protein" evidence="1">
    <location>
        <begin position="22"/>
        <end position="163"/>
    </location>
</feature>
<dbReference type="Proteomes" id="UP000279673">
    <property type="component" value="Unassembled WGS sequence"/>
</dbReference>
<keyword evidence="1" id="KW-0732">Signal</keyword>
<organism evidence="2 3">
    <name type="scientific">Paenirhodobacter hankyongi</name>
    <dbReference type="NCBI Taxonomy" id="2294033"/>
    <lineage>
        <taxon>Bacteria</taxon>
        <taxon>Pseudomonadati</taxon>
        <taxon>Pseudomonadota</taxon>
        <taxon>Alphaproteobacteria</taxon>
        <taxon>Rhodobacterales</taxon>
        <taxon>Rhodobacter group</taxon>
        <taxon>Paenirhodobacter</taxon>
    </lineage>
</organism>